<dbReference type="EMBL" id="VIGC01000005">
    <property type="protein sequence ID" value="TQE97063.1"/>
    <property type="molecule type" value="Genomic_DNA"/>
</dbReference>
<dbReference type="AlphaFoldDB" id="A0A540VLP5"/>
<dbReference type="SUPFAM" id="SSF54427">
    <property type="entry name" value="NTF2-like"/>
    <property type="match status" value="1"/>
</dbReference>
<sequence>MNAHVARTMQALKAWSAQDLESYRTLYHPDAVLYGFAPQPIDVESAMQFYRAFFAAFPDVHFETLDTVAEGDRIAMRYRVTGTHAGEFQGIPATGRAIDVQGITILHFRNGKVAERWQQLDLMSLLQQLGVVPG</sequence>
<accession>A0A540VLP5</accession>
<dbReference type="RefSeq" id="WP_141609048.1">
    <property type="nucleotide sequence ID" value="NZ_VIGC02000005.1"/>
</dbReference>
<name>A0A540VLP5_9CHLR</name>
<dbReference type="PANTHER" id="PTHR38436">
    <property type="entry name" value="POLYKETIDE CYCLASE SNOAL-LIKE DOMAIN"/>
    <property type="match status" value="1"/>
</dbReference>
<evidence type="ECO:0000313" key="2">
    <source>
        <dbReference type="Proteomes" id="UP000317371"/>
    </source>
</evidence>
<dbReference type="OrthoDB" id="158434at2"/>
<dbReference type="InParanoid" id="A0A540VLP5"/>
<reference evidence="1 2" key="1">
    <citation type="submission" date="2019-06" db="EMBL/GenBank/DDBJ databases">
        <title>Genome sequence of Litorilinea aerophila BAA-2444.</title>
        <authorList>
            <person name="Maclea K.S."/>
            <person name="Maurais E.G."/>
            <person name="Iannazzi L.C."/>
        </authorList>
    </citation>
    <scope>NUCLEOTIDE SEQUENCE [LARGE SCALE GENOMIC DNA]</scope>
    <source>
        <strain evidence="1 2">ATCC BAA-2444</strain>
    </source>
</reference>
<dbReference type="Proteomes" id="UP000317371">
    <property type="component" value="Unassembled WGS sequence"/>
</dbReference>
<keyword evidence="2" id="KW-1185">Reference proteome</keyword>
<organism evidence="1 2">
    <name type="scientific">Litorilinea aerophila</name>
    <dbReference type="NCBI Taxonomy" id="1204385"/>
    <lineage>
        <taxon>Bacteria</taxon>
        <taxon>Bacillati</taxon>
        <taxon>Chloroflexota</taxon>
        <taxon>Caldilineae</taxon>
        <taxon>Caldilineales</taxon>
        <taxon>Caldilineaceae</taxon>
        <taxon>Litorilinea</taxon>
    </lineage>
</organism>
<dbReference type="GO" id="GO:0030638">
    <property type="term" value="P:polyketide metabolic process"/>
    <property type="evidence" value="ECO:0007669"/>
    <property type="project" value="InterPro"/>
</dbReference>
<gene>
    <name evidence="1" type="ORF">FKZ61_05365</name>
</gene>
<comment type="caution">
    <text evidence="1">The sequence shown here is derived from an EMBL/GenBank/DDBJ whole genome shotgun (WGS) entry which is preliminary data.</text>
</comment>
<dbReference type="PANTHER" id="PTHR38436:SF1">
    <property type="entry name" value="ESTER CYCLASE"/>
    <property type="match status" value="1"/>
</dbReference>
<dbReference type="InterPro" id="IPR009959">
    <property type="entry name" value="Cyclase_SnoaL-like"/>
</dbReference>
<evidence type="ECO:0000313" key="1">
    <source>
        <dbReference type="EMBL" id="TQE97063.1"/>
    </source>
</evidence>
<dbReference type="InterPro" id="IPR032710">
    <property type="entry name" value="NTF2-like_dom_sf"/>
</dbReference>
<dbReference type="Gene3D" id="3.10.450.50">
    <property type="match status" value="1"/>
</dbReference>
<protein>
    <submittedName>
        <fullName evidence="1">Ester cyclase</fullName>
    </submittedName>
</protein>
<dbReference type="Pfam" id="PF07366">
    <property type="entry name" value="SnoaL"/>
    <property type="match status" value="1"/>
</dbReference>
<proteinExistence type="predicted"/>